<feature type="non-terminal residue" evidence="1">
    <location>
        <position position="1"/>
    </location>
</feature>
<reference evidence="1" key="1">
    <citation type="submission" date="2018-05" db="EMBL/GenBank/DDBJ databases">
        <title>Draft genome of Mucuna pruriens seed.</title>
        <authorList>
            <person name="Nnadi N.E."/>
            <person name="Vos R."/>
            <person name="Hasami M.H."/>
            <person name="Devisetty U.K."/>
            <person name="Aguiy J.C."/>
        </authorList>
    </citation>
    <scope>NUCLEOTIDE SEQUENCE [LARGE SCALE GENOMIC DNA]</scope>
    <source>
        <strain evidence="1">JCA_2017</strain>
    </source>
</reference>
<gene>
    <name evidence="1" type="ORF">CR513_00739</name>
</gene>
<feature type="non-terminal residue" evidence="1">
    <location>
        <position position="336"/>
    </location>
</feature>
<proteinExistence type="predicted"/>
<dbReference type="OrthoDB" id="1750920at2759"/>
<keyword evidence="2" id="KW-1185">Reference proteome</keyword>
<protein>
    <submittedName>
        <fullName evidence="1">Uncharacterized protein</fullName>
    </submittedName>
</protein>
<evidence type="ECO:0000313" key="2">
    <source>
        <dbReference type="Proteomes" id="UP000257109"/>
    </source>
</evidence>
<comment type="caution">
    <text evidence="1">The sequence shown here is derived from an EMBL/GenBank/DDBJ whole genome shotgun (WGS) entry which is preliminary data.</text>
</comment>
<organism evidence="1 2">
    <name type="scientific">Mucuna pruriens</name>
    <name type="common">Velvet bean</name>
    <name type="synonym">Dolichos pruriens</name>
    <dbReference type="NCBI Taxonomy" id="157652"/>
    <lineage>
        <taxon>Eukaryota</taxon>
        <taxon>Viridiplantae</taxon>
        <taxon>Streptophyta</taxon>
        <taxon>Embryophyta</taxon>
        <taxon>Tracheophyta</taxon>
        <taxon>Spermatophyta</taxon>
        <taxon>Magnoliopsida</taxon>
        <taxon>eudicotyledons</taxon>
        <taxon>Gunneridae</taxon>
        <taxon>Pentapetalae</taxon>
        <taxon>rosids</taxon>
        <taxon>fabids</taxon>
        <taxon>Fabales</taxon>
        <taxon>Fabaceae</taxon>
        <taxon>Papilionoideae</taxon>
        <taxon>50 kb inversion clade</taxon>
        <taxon>NPAAA clade</taxon>
        <taxon>indigoferoid/millettioid clade</taxon>
        <taxon>Phaseoleae</taxon>
        <taxon>Mucuna</taxon>
    </lineage>
</organism>
<evidence type="ECO:0000313" key="1">
    <source>
        <dbReference type="EMBL" id="RDY14226.1"/>
    </source>
</evidence>
<dbReference type="AlphaFoldDB" id="A0A371IGM2"/>
<dbReference type="Proteomes" id="UP000257109">
    <property type="component" value="Unassembled WGS sequence"/>
</dbReference>
<sequence>MSGTAGSSTSSSSFTSTSSLEAIAAVPVAMADKVESSPRAPTLLGVEPFEWVHQDVLSYGSKMAPEEVESLAARGDWVCGPHAPQLEMTHCSPSERVCHVCKEGEGDFVYMYETVLQDLGVTFPLDHFTADVLRLVGVAPSQLHSNGWAALQALKVVCAVLTMTPSAPVFLSHYNIRVGKKVGWVSLAPLPNTSLFSAYTVSYKGFKGRFLKIRALTEGSLCTDGQPMPLYWRLPLKASGTHKSRLSPEEKVTLQLLDELPRGMNCKEIVALALGRKPASHLRSESYFSLLRRGVEMIEDEGIDMAALIRKVKLARGAGAVSAKPRAVETSTPRAE</sequence>
<name>A0A371IGM2_MUCPR</name>
<accession>A0A371IGM2</accession>
<dbReference type="EMBL" id="QJKJ01000108">
    <property type="protein sequence ID" value="RDY14226.1"/>
    <property type="molecule type" value="Genomic_DNA"/>
</dbReference>